<evidence type="ECO:0000313" key="3">
    <source>
        <dbReference type="Proteomes" id="UP000001514"/>
    </source>
</evidence>
<sequence length="122" mass="14179">MTGLPPRGRRLPCRKGGIWHDKNGLPSPKQIKDSDSLNAQEEEEWFNEVRKELKETSRRGWDWIASAKADRSGQCEEIGPAITEPNRELKIAKIRFAFKVLYVSVVRERSNNHTDLHFYIVF</sequence>
<dbReference type="KEGG" id="smo:SELMODRAFT_412991"/>
<dbReference type="HOGENOM" id="CLU_2030725_0_0_1"/>
<dbReference type="Proteomes" id="UP000001514">
    <property type="component" value="Unassembled WGS sequence"/>
</dbReference>
<dbReference type="EMBL" id="GL377584">
    <property type="protein sequence ID" value="EFJ26423.1"/>
    <property type="molecule type" value="Genomic_DNA"/>
</dbReference>
<protein>
    <submittedName>
        <fullName evidence="2">Uncharacterized protein</fullName>
    </submittedName>
</protein>
<name>D8RN01_SELML</name>
<gene>
    <name evidence="2" type="ORF">SELMODRAFT_412991</name>
</gene>
<keyword evidence="3" id="KW-1185">Reference proteome</keyword>
<dbReference type="AlphaFoldDB" id="D8RN01"/>
<reference evidence="2 3" key="1">
    <citation type="journal article" date="2011" name="Science">
        <title>The Selaginella genome identifies genetic changes associated with the evolution of vascular plants.</title>
        <authorList>
            <person name="Banks J.A."/>
            <person name="Nishiyama T."/>
            <person name="Hasebe M."/>
            <person name="Bowman J.L."/>
            <person name="Gribskov M."/>
            <person name="dePamphilis C."/>
            <person name="Albert V.A."/>
            <person name="Aono N."/>
            <person name="Aoyama T."/>
            <person name="Ambrose B.A."/>
            <person name="Ashton N.W."/>
            <person name="Axtell M.J."/>
            <person name="Barker E."/>
            <person name="Barker M.S."/>
            <person name="Bennetzen J.L."/>
            <person name="Bonawitz N.D."/>
            <person name="Chapple C."/>
            <person name="Cheng C."/>
            <person name="Correa L.G."/>
            <person name="Dacre M."/>
            <person name="DeBarry J."/>
            <person name="Dreyer I."/>
            <person name="Elias M."/>
            <person name="Engstrom E.M."/>
            <person name="Estelle M."/>
            <person name="Feng L."/>
            <person name="Finet C."/>
            <person name="Floyd S.K."/>
            <person name="Frommer W.B."/>
            <person name="Fujita T."/>
            <person name="Gramzow L."/>
            <person name="Gutensohn M."/>
            <person name="Harholt J."/>
            <person name="Hattori M."/>
            <person name="Heyl A."/>
            <person name="Hirai T."/>
            <person name="Hiwatashi Y."/>
            <person name="Ishikawa M."/>
            <person name="Iwata M."/>
            <person name="Karol K.G."/>
            <person name="Koehler B."/>
            <person name="Kolukisaoglu U."/>
            <person name="Kubo M."/>
            <person name="Kurata T."/>
            <person name="Lalonde S."/>
            <person name="Li K."/>
            <person name="Li Y."/>
            <person name="Litt A."/>
            <person name="Lyons E."/>
            <person name="Manning G."/>
            <person name="Maruyama T."/>
            <person name="Michael T.P."/>
            <person name="Mikami K."/>
            <person name="Miyazaki S."/>
            <person name="Morinaga S."/>
            <person name="Murata T."/>
            <person name="Mueller-Roeber B."/>
            <person name="Nelson D.R."/>
            <person name="Obara M."/>
            <person name="Oguri Y."/>
            <person name="Olmstead R.G."/>
            <person name="Onodera N."/>
            <person name="Petersen B.L."/>
            <person name="Pils B."/>
            <person name="Prigge M."/>
            <person name="Rensing S.A."/>
            <person name="Riano-Pachon D.M."/>
            <person name="Roberts A.W."/>
            <person name="Sato Y."/>
            <person name="Scheller H.V."/>
            <person name="Schulz B."/>
            <person name="Schulz C."/>
            <person name="Shakirov E.V."/>
            <person name="Shibagaki N."/>
            <person name="Shinohara N."/>
            <person name="Shippen D.E."/>
            <person name="Soerensen I."/>
            <person name="Sotooka R."/>
            <person name="Sugimoto N."/>
            <person name="Sugita M."/>
            <person name="Sumikawa N."/>
            <person name="Tanurdzic M."/>
            <person name="Theissen G."/>
            <person name="Ulvskov P."/>
            <person name="Wakazuki S."/>
            <person name="Weng J.K."/>
            <person name="Willats W.W."/>
            <person name="Wipf D."/>
            <person name="Wolf P.G."/>
            <person name="Yang L."/>
            <person name="Zimmer A.D."/>
            <person name="Zhu Q."/>
            <person name="Mitros T."/>
            <person name="Hellsten U."/>
            <person name="Loque D."/>
            <person name="Otillar R."/>
            <person name="Salamov A."/>
            <person name="Schmutz J."/>
            <person name="Shapiro H."/>
            <person name="Lindquist E."/>
            <person name="Lucas S."/>
            <person name="Rokhsar D."/>
            <person name="Grigoriev I.V."/>
        </authorList>
    </citation>
    <scope>NUCLEOTIDE SEQUENCE [LARGE SCALE GENOMIC DNA]</scope>
</reference>
<evidence type="ECO:0000256" key="1">
    <source>
        <dbReference type="SAM" id="MobiDB-lite"/>
    </source>
</evidence>
<evidence type="ECO:0000313" key="2">
    <source>
        <dbReference type="EMBL" id="EFJ26423.1"/>
    </source>
</evidence>
<organism evidence="3">
    <name type="scientific">Selaginella moellendorffii</name>
    <name type="common">Spikemoss</name>
    <dbReference type="NCBI Taxonomy" id="88036"/>
    <lineage>
        <taxon>Eukaryota</taxon>
        <taxon>Viridiplantae</taxon>
        <taxon>Streptophyta</taxon>
        <taxon>Embryophyta</taxon>
        <taxon>Tracheophyta</taxon>
        <taxon>Lycopodiopsida</taxon>
        <taxon>Selaginellales</taxon>
        <taxon>Selaginellaceae</taxon>
        <taxon>Selaginella</taxon>
    </lineage>
</organism>
<dbReference type="Gramene" id="EFJ26423">
    <property type="protein sequence ID" value="EFJ26423"/>
    <property type="gene ID" value="SELMODRAFT_412991"/>
</dbReference>
<dbReference type="InParanoid" id="D8RN01"/>
<feature type="region of interest" description="Disordered" evidence="1">
    <location>
        <begin position="1"/>
        <end position="37"/>
    </location>
</feature>
<accession>D8RN01</accession>
<proteinExistence type="predicted"/>